<evidence type="ECO:0000256" key="1">
    <source>
        <dbReference type="SAM" id="MobiDB-lite"/>
    </source>
</evidence>
<reference evidence="3 4" key="1">
    <citation type="submission" date="2019-04" db="EMBL/GenBank/DDBJ databases">
        <title>Comparative genomics and transcriptomics to analyze fruiting body development in filamentous ascomycetes.</title>
        <authorList>
            <consortium name="DOE Joint Genome Institute"/>
            <person name="Lutkenhaus R."/>
            <person name="Traeger S."/>
            <person name="Breuer J."/>
            <person name="Kuo A."/>
            <person name="Lipzen A."/>
            <person name="Pangilinan J."/>
            <person name="Dilworth D."/>
            <person name="Sandor L."/>
            <person name="Poggeler S."/>
            <person name="Barry K."/>
            <person name="Grigoriev I.V."/>
            <person name="Nowrousian M."/>
        </authorList>
    </citation>
    <scope>NUCLEOTIDE SEQUENCE [LARGE SCALE GENOMIC DNA]</scope>
    <source>
        <strain evidence="3 4">CBS 389.68</strain>
    </source>
</reference>
<dbReference type="InParanoid" id="A0A4S2MJ11"/>
<feature type="compositionally biased region" description="Acidic residues" evidence="1">
    <location>
        <begin position="156"/>
        <end position="165"/>
    </location>
</feature>
<sequence length="323" mass="35106">MRINLNAVFTALLMASPVLSHIMNPPPAIFKRDLETLAVPLPPNHHSRLMKRQTGRGGEVVGPRNAPDANDLQEPAPNDVEAFIEKNTFELEAKIQKLVQKITKLGKKRNKKSNLGMKKGLSSGDRKKLNKLKKDLKKKQIELEVFKRAGGQGGEEAGEGEEAGAGEDQGGFGGGMGGEYMGGADGYGEDEQGPPGGEMGGMNRMGPGSDEQPILILSQLSHHCVKVLSDGFLLLFFILGLILISIPPNPPYSLLHPPSLNMRLTTDNLNSVPHRILPHRPNFPRSQIQYQPPCKHPILITMSTISAADTFNHDPSIAAVFEL</sequence>
<keyword evidence="4" id="KW-1185">Reference proteome</keyword>
<keyword evidence="2" id="KW-0732">Signal</keyword>
<name>A0A4S2MJ11_9PEZI</name>
<evidence type="ECO:0000256" key="2">
    <source>
        <dbReference type="SAM" id="SignalP"/>
    </source>
</evidence>
<dbReference type="AlphaFoldDB" id="A0A4S2MJ11"/>
<evidence type="ECO:0000313" key="4">
    <source>
        <dbReference type="Proteomes" id="UP000298138"/>
    </source>
</evidence>
<evidence type="ECO:0000313" key="3">
    <source>
        <dbReference type="EMBL" id="TGZ76920.1"/>
    </source>
</evidence>
<feature type="signal peptide" evidence="2">
    <location>
        <begin position="1"/>
        <end position="20"/>
    </location>
</feature>
<protein>
    <submittedName>
        <fullName evidence="3">Uncharacterized protein</fullName>
    </submittedName>
</protein>
<feature type="region of interest" description="Disordered" evidence="1">
    <location>
        <begin position="42"/>
        <end position="75"/>
    </location>
</feature>
<proteinExistence type="predicted"/>
<dbReference type="Proteomes" id="UP000298138">
    <property type="component" value="Unassembled WGS sequence"/>
</dbReference>
<organism evidence="3 4">
    <name type="scientific">Ascodesmis nigricans</name>
    <dbReference type="NCBI Taxonomy" id="341454"/>
    <lineage>
        <taxon>Eukaryota</taxon>
        <taxon>Fungi</taxon>
        <taxon>Dikarya</taxon>
        <taxon>Ascomycota</taxon>
        <taxon>Pezizomycotina</taxon>
        <taxon>Pezizomycetes</taxon>
        <taxon>Pezizales</taxon>
        <taxon>Ascodesmidaceae</taxon>
        <taxon>Ascodesmis</taxon>
    </lineage>
</organism>
<feature type="compositionally biased region" description="Gly residues" evidence="1">
    <location>
        <begin position="167"/>
        <end position="186"/>
    </location>
</feature>
<feature type="region of interest" description="Disordered" evidence="1">
    <location>
        <begin position="148"/>
        <end position="207"/>
    </location>
</feature>
<feature type="compositionally biased region" description="Basic residues" evidence="1">
    <location>
        <begin position="45"/>
        <end position="54"/>
    </location>
</feature>
<accession>A0A4S2MJ11</accession>
<dbReference type="EMBL" id="ML220163">
    <property type="protein sequence ID" value="TGZ76920.1"/>
    <property type="molecule type" value="Genomic_DNA"/>
</dbReference>
<feature type="chain" id="PRO_5020824470" evidence="2">
    <location>
        <begin position="21"/>
        <end position="323"/>
    </location>
</feature>
<gene>
    <name evidence="3" type="ORF">EX30DRAFT_367071</name>
</gene>